<dbReference type="InterPro" id="IPR029058">
    <property type="entry name" value="AB_hydrolase_fold"/>
</dbReference>
<organism evidence="2 3">
    <name type="scientific">Kitasatospora terrestris</name>
    <dbReference type="NCBI Taxonomy" id="258051"/>
    <lineage>
        <taxon>Bacteria</taxon>
        <taxon>Bacillati</taxon>
        <taxon>Actinomycetota</taxon>
        <taxon>Actinomycetes</taxon>
        <taxon>Kitasatosporales</taxon>
        <taxon>Streptomycetaceae</taxon>
        <taxon>Kitasatospora</taxon>
    </lineage>
</organism>
<sequence>MPHPVRSLCTALLTAALLLLDVGVGTVSAHAAAPPYLTQEAVFTAPGNGWDRVERYLDTTTGFRAEQYPPDGRGDQDGARLTWFGGVRQPYSGRFLLHSATGWNTGPIATPVLLVHGANDNADRAWADPGATGSCGAASCPSTGLAQSLAASGHRVFAIGFAHKQGDNLLQAQAVGDAIALVRARLGVTQVDVVAWSKGEVAARAYVSSVRPSWGWAYAGDVRRLITLGGPHGGLDYTYAHGWAFSPATWPACGGTANAPSPHLYMTCYGSYTAQPCLGVLPSGGYDCFPGQRQLLARWDGRYGLDSTAQDWWTTYYGGQGFYTSGQGIQAAIDAGSLIAALQRAGVPASVRSYLLAGGSADIPGILNEGRGPSDGLVFTASALDTTGIPTVGGTALLGGLNHMELAWAPAAVQQITSWLT</sequence>
<gene>
    <name evidence="2" type="ORF">GCM10023235_58540</name>
</gene>
<dbReference type="RefSeq" id="WP_345699875.1">
    <property type="nucleotide sequence ID" value="NZ_BAABIS010000001.1"/>
</dbReference>
<keyword evidence="3" id="KW-1185">Reference proteome</keyword>
<keyword evidence="1" id="KW-0732">Signal</keyword>
<comment type="caution">
    <text evidence="2">The sequence shown here is derived from an EMBL/GenBank/DDBJ whole genome shotgun (WGS) entry which is preliminary data.</text>
</comment>
<dbReference type="SUPFAM" id="SSF53474">
    <property type="entry name" value="alpha/beta-Hydrolases"/>
    <property type="match status" value="1"/>
</dbReference>
<evidence type="ECO:0000256" key="1">
    <source>
        <dbReference type="SAM" id="SignalP"/>
    </source>
</evidence>
<dbReference type="Proteomes" id="UP001501752">
    <property type="component" value="Unassembled WGS sequence"/>
</dbReference>
<proteinExistence type="predicted"/>
<name>A0ABP9E8J9_9ACTN</name>
<dbReference type="Gene3D" id="3.40.50.1820">
    <property type="entry name" value="alpha/beta hydrolase"/>
    <property type="match status" value="1"/>
</dbReference>
<protein>
    <recommendedName>
        <fullName evidence="4">Lipase</fullName>
    </recommendedName>
</protein>
<evidence type="ECO:0000313" key="3">
    <source>
        <dbReference type="Proteomes" id="UP001501752"/>
    </source>
</evidence>
<evidence type="ECO:0008006" key="4">
    <source>
        <dbReference type="Google" id="ProtNLM"/>
    </source>
</evidence>
<evidence type="ECO:0000313" key="2">
    <source>
        <dbReference type="EMBL" id="GAA4871876.1"/>
    </source>
</evidence>
<accession>A0ABP9E8J9</accession>
<feature type="signal peptide" evidence="1">
    <location>
        <begin position="1"/>
        <end position="31"/>
    </location>
</feature>
<dbReference type="EMBL" id="BAABIS010000001">
    <property type="protein sequence ID" value="GAA4871876.1"/>
    <property type="molecule type" value="Genomic_DNA"/>
</dbReference>
<reference evidence="3" key="1">
    <citation type="journal article" date="2019" name="Int. J. Syst. Evol. Microbiol.">
        <title>The Global Catalogue of Microorganisms (GCM) 10K type strain sequencing project: providing services to taxonomists for standard genome sequencing and annotation.</title>
        <authorList>
            <consortium name="The Broad Institute Genomics Platform"/>
            <consortium name="The Broad Institute Genome Sequencing Center for Infectious Disease"/>
            <person name="Wu L."/>
            <person name="Ma J."/>
        </authorList>
    </citation>
    <scope>NUCLEOTIDE SEQUENCE [LARGE SCALE GENOMIC DNA]</scope>
    <source>
        <strain evidence="3">JCM 13006</strain>
    </source>
</reference>
<feature type="chain" id="PRO_5046258177" description="Lipase" evidence="1">
    <location>
        <begin position="32"/>
        <end position="421"/>
    </location>
</feature>